<protein>
    <submittedName>
        <fullName evidence="4">Uncharacterized protein</fullName>
    </submittedName>
</protein>
<comment type="similarity">
    <text evidence="1">Belongs to the FAX family.</text>
</comment>
<evidence type="ECO:0000256" key="1">
    <source>
        <dbReference type="ARBA" id="ARBA00006475"/>
    </source>
</evidence>
<dbReference type="Gene3D" id="1.20.1050.10">
    <property type="match status" value="1"/>
</dbReference>
<name>A0AAD9JKA5_9ANNE</name>
<dbReference type="SFLD" id="SFLDS00019">
    <property type="entry name" value="Glutathione_Transferase_(cytos"/>
    <property type="match status" value="1"/>
</dbReference>
<comment type="caution">
    <text evidence="4">The sequence shown here is derived from an EMBL/GenBank/DDBJ whole genome shotgun (WGS) entry which is preliminary data.</text>
</comment>
<dbReference type="InterPro" id="IPR012336">
    <property type="entry name" value="Thioredoxin-like_fold"/>
</dbReference>
<dbReference type="Pfam" id="PF17172">
    <property type="entry name" value="GST_N_4"/>
    <property type="match status" value="1"/>
</dbReference>
<gene>
    <name evidence="4" type="ORF">LSH36_261g00047</name>
</gene>
<dbReference type="PANTHER" id="PTHR12289">
    <property type="entry name" value="METAXIN RELATED"/>
    <property type="match status" value="1"/>
</dbReference>
<accession>A0AAD9JKA5</accession>
<evidence type="ECO:0000259" key="3">
    <source>
        <dbReference type="Pfam" id="PF17172"/>
    </source>
</evidence>
<dbReference type="InterPro" id="IPR050931">
    <property type="entry name" value="Mito_Protein_Transport_Metaxin"/>
</dbReference>
<evidence type="ECO:0000313" key="4">
    <source>
        <dbReference type="EMBL" id="KAK2154651.1"/>
    </source>
</evidence>
<dbReference type="SFLD" id="SFLDG01200">
    <property type="entry name" value="SUF1.1"/>
    <property type="match status" value="1"/>
</dbReference>
<dbReference type="AlphaFoldDB" id="A0AAD9JKA5"/>
<dbReference type="InterPro" id="IPR036282">
    <property type="entry name" value="Glutathione-S-Trfase_C_sf"/>
</dbReference>
<keyword evidence="5" id="KW-1185">Reference proteome</keyword>
<dbReference type="InterPro" id="IPR026928">
    <property type="entry name" value="FAX/IsoI-like"/>
</dbReference>
<dbReference type="EMBL" id="JAODUP010000261">
    <property type="protein sequence ID" value="KAK2154651.1"/>
    <property type="molecule type" value="Genomic_DNA"/>
</dbReference>
<dbReference type="SFLD" id="SFLDG01180">
    <property type="entry name" value="SUF1"/>
    <property type="match status" value="1"/>
</dbReference>
<dbReference type="Pfam" id="PF17171">
    <property type="entry name" value="GST_C_6"/>
    <property type="match status" value="1"/>
</dbReference>
<dbReference type="PANTHER" id="PTHR12289:SF41">
    <property type="entry name" value="FAILED AXON CONNECTIONS-RELATED"/>
    <property type="match status" value="1"/>
</dbReference>
<organism evidence="4 5">
    <name type="scientific">Paralvinella palmiformis</name>
    <dbReference type="NCBI Taxonomy" id="53620"/>
    <lineage>
        <taxon>Eukaryota</taxon>
        <taxon>Metazoa</taxon>
        <taxon>Spiralia</taxon>
        <taxon>Lophotrochozoa</taxon>
        <taxon>Annelida</taxon>
        <taxon>Polychaeta</taxon>
        <taxon>Sedentaria</taxon>
        <taxon>Canalipalpata</taxon>
        <taxon>Terebellida</taxon>
        <taxon>Terebelliformia</taxon>
        <taxon>Alvinellidae</taxon>
        <taxon>Paralvinella</taxon>
    </lineage>
</organism>
<dbReference type="InterPro" id="IPR040079">
    <property type="entry name" value="Glutathione_S-Trfase"/>
</dbReference>
<evidence type="ECO:0000313" key="5">
    <source>
        <dbReference type="Proteomes" id="UP001208570"/>
    </source>
</evidence>
<feature type="domain" description="Metaxin glutathione S-transferase" evidence="2">
    <location>
        <begin position="119"/>
        <end position="182"/>
    </location>
</feature>
<feature type="non-terminal residue" evidence="4">
    <location>
        <position position="1"/>
    </location>
</feature>
<dbReference type="SUPFAM" id="SSF47616">
    <property type="entry name" value="GST C-terminal domain-like"/>
    <property type="match status" value="1"/>
</dbReference>
<dbReference type="Proteomes" id="UP001208570">
    <property type="component" value="Unassembled WGS sequence"/>
</dbReference>
<feature type="domain" description="Thioredoxin-like fold" evidence="3">
    <location>
        <begin position="5"/>
        <end position="66"/>
    </location>
</feature>
<sequence>FSPKEKHIPWLVYNGEILADSSVIIECLQDSFNHHDDLSDVEKGITRATCRMLDDTFALLYFYYRYTIKRDEFRKYFKMATIPWFLQSFVSRQMAKNVKKRCLMNGFARYGEDHVINLGKKDIRALANILGNKNYLFGDVPTMVDATVFGHLSQILYPDLSYPWKEYIIKECPQLLDYCTRIKNKYWPDWDSLVDHDTF</sequence>
<dbReference type="GO" id="GO:0005737">
    <property type="term" value="C:cytoplasm"/>
    <property type="evidence" value="ECO:0007669"/>
    <property type="project" value="TreeGrafter"/>
</dbReference>
<dbReference type="Gene3D" id="3.40.30.10">
    <property type="entry name" value="Glutaredoxin"/>
    <property type="match status" value="1"/>
</dbReference>
<evidence type="ECO:0000259" key="2">
    <source>
        <dbReference type="Pfam" id="PF17171"/>
    </source>
</evidence>
<reference evidence="4" key="1">
    <citation type="journal article" date="2023" name="Mol. Biol. Evol.">
        <title>Third-Generation Sequencing Reveals the Adaptive Role of the Epigenome in Three Deep-Sea Polychaetes.</title>
        <authorList>
            <person name="Perez M."/>
            <person name="Aroh O."/>
            <person name="Sun Y."/>
            <person name="Lan Y."/>
            <person name="Juniper S.K."/>
            <person name="Young C.R."/>
            <person name="Angers B."/>
            <person name="Qian P.Y."/>
        </authorList>
    </citation>
    <scope>NUCLEOTIDE SEQUENCE</scope>
    <source>
        <strain evidence="4">P08H-3</strain>
    </source>
</reference>
<dbReference type="CDD" id="cd03193">
    <property type="entry name" value="GST_C_Metaxin"/>
    <property type="match status" value="1"/>
</dbReference>
<proteinExistence type="inferred from homology"/>
<dbReference type="InterPro" id="IPR033468">
    <property type="entry name" value="Metaxin_GST"/>
</dbReference>